<dbReference type="Pfam" id="PF05637">
    <property type="entry name" value="Glyco_transf_34"/>
    <property type="match status" value="1"/>
</dbReference>
<keyword evidence="1" id="KW-0328">Glycosyltransferase</keyword>
<dbReference type="GO" id="GO:0016757">
    <property type="term" value="F:glycosyltransferase activity"/>
    <property type="evidence" value="ECO:0007669"/>
    <property type="project" value="UniProtKB-KW"/>
</dbReference>
<dbReference type="InterPro" id="IPR045499">
    <property type="entry name" value="DUF6492"/>
</dbReference>
<proteinExistence type="predicted"/>
<dbReference type="GO" id="GO:0016020">
    <property type="term" value="C:membrane"/>
    <property type="evidence" value="ECO:0007669"/>
    <property type="project" value="InterPro"/>
</dbReference>
<accession>A0A5J6VKF9</accession>
<name>A0A5J6VKF9_9VIRU</name>
<evidence type="ECO:0000256" key="1">
    <source>
        <dbReference type="ARBA" id="ARBA00022676"/>
    </source>
</evidence>
<evidence type="ECO:0000256" key="2">
    <source>
        <dbReference type="ARBA" id="ARBA00022679"/>
    </source>
</evidence>
<dbReference type="PANTHER" id="PTHR31306">
    <property type="entry name" value="ALPHA-1,6-MANNOSYLTRANSFERASE MNN11-RELATED"/>
    <property type="match status" value="1"/>
</dbReference>
<protein>
    <submittedName>
        <fullName evidence="3">GMA12/MNN10 family galactosyl transferase</fullName>
    </submittedName>
</protein>
<dbReference type="Pfam" id="PF20102">
    <property type="entry name" value="DUF6492"/>
    <property type="match status" value="1"/>
</dbReference>
<organism evidence="3">
    <name type="scientific">Megaviridae environmental sample</name>
    <dbReference type="NCBI Taxonomy" id="1737588"/>
    <lineage>
        <taxon>Viruses</taxon>
        <taxon>Varidnaviria</taxon>
        <taxon>Bamfordvirae</taxon>
        <taxon>Nucleocytoviricota</taxon>
        <taxon>Megaviricetes</taxon>
        <taxon>Imitervirales</taxon>
        <taxon>Mimiviridae</taxon>
        <taxon>environmental samples</taxon>
    </lineage>
</organism>
<dbReference type="PANTHER" id="PTHR31306:SF4">
    <property type="entry name" value="ALPHA-1,2-GALACTOSYLTRANSFERASE"/>
    <property type="match status" value="1"/>
</dbReference>
<dbReference type="EMBL" id="MN448289">
    <property type="protein sequence ID" value="QFG74575.1"/>
    <property type="molecule type" value="Genomic_DNA"/>
</dbReference>
<dbReference type="InterPro" id="IPR008630">
    <property type="entry name" value="Glyco_trans_34"/>
</dbReference>
<sequence>MKLTFVLPLSTGKDIDLGVNILLPSMYSFFKLEEIQNVIIIIAKQEIYLLNLMLQKLKNKINTDKLNIKIIEESIIGGLKKNGYYFQMYLKLIISKMVQTKFYVTLDADIYFCKKCSINSFCTNEIAYYRKINKIDTWCNRCEQYLNIKLSYQTNQTPFVFITSYVIKMLSDINVHDLILNKKCSEYTLYLSYMLKYHNFDDFYQNKDFCFENITNNNHKNLLKPSEDIILESFLLQKDKVLNCIQSRLNIHTPLILELKKHIPLITYKKPNIALLTVVTDDLYYELYESCFFFKKNYCKYHNYVFEFDIIKKNKYEYSNGWLKIYKLKEILHKYDYVFLSDADVILTNRDIRIEDIISESYEENIFMYITTDFNSINSGNTIWKNCKKSFQFIDTILSLAGNDIVYTVDYPYKPIGIYEQPAIIYTINTNTEFSKFIKITHQYKMNSYLDFGINSNDNSERRIWQQGDFLIHLAGYDNFTEIKKIIKKYSFYYKFLIVKKEGNDYGKIL</sequence>
<evidence type="ECO:0000313" key="3">
    <source>
        <dbReference type="EMBL" id="QFG74575.1"/>
    </source>
</evidence>
<keyword evidence="2 3" id="KW-0808">Transferase</keyword>
<reference evidence="3" key="1">
    <citation type="journal article" date="2019" name="Philos. Trans. R. Soc. Lond., B, Biol. Sci.">
        <title>Targeted metagenomic recovery of four divergent viruses reveals shared and distinctive characteristics of giant viruses of marine eukaryotes.</title>
        <authorList>
            <person name="Needham D.M."/>
            <person name="Poirier C."/>
            <person name="Hehenberger E."/>
            <person name="Jimenez V."/>
            <person name="Swalwell J.E."/>
            <person name="Santoro A.E."/>
            <person name="Worden A.Z."/>
        </authorList>
    </citation>
    <scope>NUCLEOTIDE SEQUENCE</scope>
    <source>
        <strain evidence="3">MPacV-611</strain>
    </source>
</reference>
<dbReference type="GO" id="GO:0006487">
    <property type="term" value="P:protein N-linked glycosylation"/>
    <property type="evidence" value="ECO:0007669"/>
    <property type="project" value="TreeGrafter"/>
</dbReference>